<dbReference type="PANTHER" id="PTHR38591:SF1">
    <property type="entry name" value="BLL1000 PROTEIN"/>
    <property type="match status" value="1"/>
</dbReference>
<proteinExistence type="predicted"/>
<dbReference type="Pfam" id="PF07143">
    <property type="entry name" value="CrtC"/>
    <property type="match status" value="1"/>
</dbReference>
<dbReference type="Gene3D" id="2.40.370.10">
    <property type="entry name" value="AttH-like domain"/>
    <property type="match status" value="2"/>
</dbReference>
<keyword evidence="2" id="KW-0378">Hydrolase</keyword>
<name>A0ABZ0SEL2_9GAMM</name>
<dbReference type="Pfam" id="PF17186">
    <property type="entry name" value="Lipocalin_9"/>
    <property type="match status" value="1"/>
</dbReference>
<dbReference type="EMBL" id="CP121472">
    <property type="protein sequence ID" value="WPL18552.1"/>
    <property type="molecule type" value="Genomic_DNA"/>
</dbReference>
<evidence type="ECO:0000259" key="1">
    <source>
        <dbReference type="Pfam" id="PF07143"/>
    </source>
</evidence>
<dbReference type="Proteomes" id="UP001432180">
    <property type="component" value="Chromosome"/>
</dbReference>
<dbReference type="InterPro" id="IPR023374">
    <property type="entry name" value="AttH-like_dom_sf"/>
</dbReference>
<gene>
    <name evidence="2" type="ORF">Thiowin_03625</name>
</gene>
<keyword evidence="3" id="KW-1185">Reference proteome</keyword>
<feature type="domain" description="AttH" evidence="1">
    <location>
        <begin position="66"/>
        <end position="236"/>
    </location>
</feature>
<dbReference type="PANTHER" id="PTHR38591">
    <property type="entry name" value="HYDROLASE"/>
    <property type="match status" value="1"/>
</dbReference>
<evidence type="ECO:0000313" key="3">
    <source>
        <dbReference type="Proteomes" id="UP001432180"/>
    </source>
</evidence>
<dbReference type="InterPro" id="IPR010791">
    <property type="entry name" value="AttH_dom"/>
</dbReference>
<reference evidence="2 3" key="1">
    <citation type="journal article" date="2023" name="Microorganisms">
        <title>Thiorhodovibrio frisius and Trv. litoralis spp. nov., Two Novel Members from a Clade of Fastidious Purple Sulfur Bacteria That Exhibit Unique Red-Shifted Light-Harvesting Capabilities.</title>
        <authorList>
            <person name="Methner A."/>
            <person name="Kuzyk S.B."/>
            <person name="Petersen J."/>
            <person name="Bauer S."/>
            <person name="Brinkmann H."/>
            <person name="Sichau K."/>
            <person name="Wanner G."/>
            <person name="Wolf J."/>
            <person name="Neumann-Schaal M."/>
            <person name="Henke P."/>
            <person name="Tank M."/>
            <person name="Sproer C."/>
            <person name="Bunk B."/>
            <person name="Overmann J."/>
        </authorList>
    </citation>
    <scope>NUCLEOTIDE SEQUENCE [LARGE SCALE GENOMIC DNA]</scope>
    <source>
        <strain evidence="2 3">DSM 6702</strain>
    </source>
</reference>
<protein>
    <submittedName>
        <fullName evidence="2">Secreted hydrolase</fullName>
    </submittedName>
</protein>
<dbReference type="RefSeq" id="WP_328984307.1">
    <property type="nucleotide sequence ID" value="NZ_CP121472.1"/>
</dbReference>
<accession>A0ABZ0SEL2</accession>
<evidence type="ECO:0000313" key="2">
    <source>
        <dbReference type="EMBL" id="WPL18552.1"/>
    </source>
</evidence>
<sequence>MLGMPSSVGMRQRARTLLAALCLPLLPLLLFPMPTPASEPVDFTPVTPERELRFPRDFGAHPDYRTEWWYITGWLTDNHGRERGFQVTFFRSATGIGADNPSRFAPRQLILAHAALADPDTGHLLHDERATRELPPLAGLSREDTHAWIGDWLLKRDPDGYRTRVDSEDFGFDLHLVPPAPPVLNGQAGFSQKSPDPKDASYYYSRPRLEVAGSLRLGDQSLKVSGQAWLDHEWSTAYLPEQAAGWDWIGINLHDGGSLMAYRMRHADGSTLWAGGSLIPPGTRPGQPARILRPDEIQFTPERFWQSPRTGTQYPVEWTLELPGQRLRLVPLMDDQELDARRSTQTIYWEGAVRVFEEPIQATNTKATNIGRGYLEMTGYWRRQTALSSP</sequence>
<dbReference type="GO" id="GO:0016787">
    <property type="term" value="F:hydrolase activity"/>
    <property type="evidence" value="ECO:0007669"/>
    <property type="project" value="UniProtKB-KW"/>
</dbReference>
<dbReference type="SUPFAM" id="SSF159245">
    <property type="entry name" value="AttH-like"/>
    <property type="match status" value="1"/>
</dbReference>
<organism evidence="2 3">
    <name type="scientific">Thiorhodovibrio winogradskyi</name>
    <dbReference type="NCBI Taxonomy" id="77007"/>
    <lineage>
        <taxon>Bacteria</taxon>
        <taxon>Pseudomonadati</taxon>
        <taxon>Pseudomonadota</taxon>
        <taxon>Gammaproteobacteria</taxon>
        <taxon>Chromatiales</taxon>
        <taxon>Chromatiaceae</taxon>
        <taxon>Thiorhodovibrio</taxon>
    </lineage>
</organism>